<evidence type="ECO:0000259" key="2">
    <source>
        <dbReference type="PROSITE" id="PS50076"/>
    </source>
</evidence>
<dbReference type="OrthoDB" id="66964at2759"/>
<organism evidence="3 4">
    <name type="scientific">Chrysochromulina tobinii</name>
    <dbReference type="NCBI Taxonomy" id="1460289"/>
    <lineage>
        <taxon>Eukaryota</taxon>
        <taxon>Haptista</taxon>
        <taxon>Haptophyta</taxon>
        <taxon>Prymnesiophyceae</taxon>
        <taxon>Prymnesiales</taxon>
        <taxon>Chrysochromulinaceae</taxon>
        <taxon>Chrysochromulina</taxon>
    </lineage>
</organism>
<keyword evidence="3" id="KW-0346">Stress response</keyword>
<dbReference type="InterPro" id="IPR011990">
    <property type="entry name" value="TPR-like_helical_dom_sf"/>
</dbReference>
<dbReference type="SUPFAM" id="SSF46565">
    <property type="entry name" value="Chaperone J-domain"/>
    <property type="match status" value="1"/>
</dbReference>
<gene>
    <name evidence="3" type="ORF">Ctob_010709</name>
</gene>
<keyword evidence="4" id="KW-1185">Reference proteome</keyword>
<evidence type="ECO:0000313" key="4">
    <source>
        <dbReference type="Proteomes" id="UP000037460"/>
    </source>
</evidence>
<dbReference type="Proteomes" id="UP000037460">
    <property type="component" value="Unassembled WGS sequence"/>
</dbReference>
<dbReference type="EMBL" id="JWZX01002226">
    <property type="protein sequence ID" value="KOO30445.1"/>
    <property type="molecule type" value="Genomic_DNA"/>
</dbReference>
<evidence type="ECO:0000256" key="1">
    <source>
        <dbReference type="SAM" id="MobiDB-lite"/>
    </source>
</evidence>
<dbReference type="PANTHER" id="PTHR44200:SF1">
    <property type="entry name" value="DNAJ HOMOLOG SUBFAMILY C MEMBER 7"/>
    <property type="match status" value="1"/>
</dbReference>
<dbReference type="SMART" id="SM00271">
    <property type="entry name" value="DnaJ"/>
    <property type="match status" value="1"/>
</dbReference>
<feature type="region of interest" description="Disordered" evidence="1">
    <location>
        <begin position="22"/>
        <end position="55"/>
    </location>
</feature>
<dbReference type="AlphaFoldDB" id="A0A0M0JV91"/>
<dbReference type="InterPro" id="IPR001623">
    <property type="entry name" value="DnaJ_domain"/>
</dbReference>
<feature type="domain" description="J" evidence="2">
    <location>
        <begin position="309"/>
        <end position="379"/>
    </location>
</feature>
<dbReference type="SUPFAM" id="SSF48452">
    <property type="entry name" value="TPR-like"/>
    <property type="match status" value="1"/>
</dbReference>
<dbReference type="InterPro" id="IPR018253">
    <property type="entry name" value="DnaJ_domain_CS"/>
</dbReference>
<feature type="compositionally biased region" description="Pro residues" evidence="1">
    <location>
        <begin position="34"/>
        <end position="43"/>
    </location>
</feature>
<accession>A0A0M0JV91</accession>
<proteinExistence type="predicted"/>
<dbReference type="PROSITE" id="PS50076">
    <property type="entry name" value="DNAJ_2"/>
    <property type="match status" value="1"/>
</dbReference>
<protein>
    <submittedName>
        <fullName evidence="3">DNAj heat shock n-terminal domain-containing protein</fullName>
    </submittedName>
</protein>
<dbReference type="Gene3D" id="1.10.287.110">
    <property type="entry name" value="DnaJ domain"/>
    <property type="match status" value="1"/>
</dbReference>
<sequence>MAELLEQAPLFDTGVTAAVPAASPKLPSELTVPPSAPSAPPSAPSADEPDPEKDYAGWCRAQGNRLFREAEYGQACAWYGHAIVSLERGEGVGVDAPAADGSPPRGAIATLLSNRAASWLKLGRYPEHRALRALLLSALTALERYDAADLLCEAQLHATPEAPELLHAAARLVFIRQGADACLAALTEVDVADTATHAQSAELHGRCKALLALQEDAKLALSSGNADAAVTISCGALCLAEEISSGASQPSDHERLLLVRARAFLTIGQPAQAIADFRSAAALNPAGSQAGAGLKEAWRLLQLLQKRSSLYEVLGCEPNATAEQLRKAYHKAALKWHPDKHTQADAAQQAEAHARFTELQAAWAVLSDETTRAEYDADHKGG</sequence>
<dbReference type="PRINTS" id="PR00625">
    <property type="entry name" value="JDOMAIN"/>
</dbReference>
<name>A0A0M0JV91_9EUKA</name>
<evidence type="ECO:0000313" key="3">
    <source>
        <dbReference type="EMBL" id="KOO30445.1"/>
    </source>
</evidence>
<reference evidence="4" key="1">
    <citation type="journal article" date="2015" name="PLoS Genet.">
        <title>Genome Sequence and Transcriptome Analyses of Chrysochromulina tobin: Metabolic Tools for Enhanced Algal Fitness in the Prominent Order Prymnesiales (Haptophyceae).</title>
        <authorList>
            <person name="Hovde B.T."/>
            <person name="Deodato C.R."/>
            <person name="Hunsperger H.M."/>
            <person name="Ryken S.A."/>
            <person name="Yost W."/>
            <person name="Jha R.K."/>
            <person name="Patterson J."/>
            <person name="Monnat R.J. Jr."/>
            <person name="Barlow S.B."/>
            <person name="Starkenburg S.R."/>
            <person name="Cattolico R.A."/>
        </authorList>
    </citation>
    <scope>NUCLEOTIDE SEQUENCE</scope>
    <source>
        <strain evidence="4">CCMP291</strain>
    </source>
</reference>
<dbReference type="Pfam" id="PF00226">
    <property type="entry name" value="DnaJ"/>
    <property type="match status" value="1"/>
</dbReference>
<dbReference type="Gene3D" id="1.25.40.10">
    <property type="entry name" value="Tetratricopeptide repeat domain"/>
    <property type="match status" value="1"/>
</dbReference>
<dbReference type="PROSITE" id="PS00636">
    <property type="entry name" value="DNAJ_1"/>
    <property type="match status" value="1"/>
</dbReference>
<dbReference type="InterPro" id="IPR036869">
    <property type="entry name" value="J_dom_sf"/>
</dbReference>
<dbReference type="InterPro" id="IPR052758">
    <property type="entry name" value="SRC_co-chaperone"/>
</dbReference>
<dbReference type="PANTHER" id="PTHR44200">
    <property type="entry name" value="DNAJ HOMOLOG SUBFAMILY C MEMBER 7"/>
    <property type="match status" value="1"/>
</dbReference>
<comment type="caution">
    <text evidence="3">The sequence shown here is derived from an EMBL/GenBank/DDBJ whole genome shotgun (WGS) entry which is preliminary data.</text>
</comment>
<dbReference type="CDD" id="cd06257">
    <property type="entry name" value="DnaJ"/>
    <property type="match status" value="1"/>
</dbReference>